<evidence type="ECO:0000313" key="3">
    <source>
        <dbReference type="Proteomes" id="UP001226434"/>
    </source>
</evidence>
<sequence length="362" mass="39320">MIDYTALDEFTDTQIYDLSDLVKGGDLGASNIPIKALLDRSLYLLNRLVSYEGIVLQPADYTYDVADKRKLFVFNLSTNATFNLPDVASLRVGSIVPINCYTTGIKALTIQCNGTQKIKGGNFDGTDTSVMYMHNNEKLSLVAAGDHWEIDKADGNFFTVGESVYSRRIVGNCVGTNGTTFNRADMPRLSAYALSLGINQGIISDVIWLTDNINKGFFSTGDGATTLRLPDERGLFLRALDQGRGFDTSRINEYPGGFANDSNKKHNHTETPDTAADANNAVNTSRSNYDFGNIPNGVPEGKPGLIRRSYKTGGVGNPTPAGGDDTGRGFEPAFRETPVNIPFDGGPQSQPKNIGLLNQIRY</sequence>
<feature type="compositionally biased region" description="Basic and acidic residues" evidence="1">
    <location>
        <begin position="262"/>
        <end position="271"/>
    </location>
</feature>
<organism evidence="2 3">
    <name type="scientific">Pinibacter soli</name>
    <dbReference type="NCBI Taxonomy" id="3044211"/>
    <lineage>
        <taxon>Bacteria</taxon>
        <taxon>Pseudomonadati</taxon>
        <taxon>Bacteroidota</taxon>
        <taxon>Chitinophagia</taxon>
        <taxon>Chitinophagales</taxon>
        <taxon>Chitinophagaceae</taxon>
        <taxon>Pinibacter</taxon>
    </lineage>
</organism>
<feature type="region of interest" description="Disordered" evidence="1">
    <location>
        <begin position="341"/>
        <end position="362"/>
    </location>
</feature>
<comment type="caution">
    <text evidence="2">The sequence shown here is derived from an EMBL/GenBank/DDBJ whole genome shotgun (WGS) entry which is preliminary data.</text>
</comment>
<dbReference type="EMBL" id="JASBRG010000005">
    <property type="protein sequence ID" value="MDI3320002.1"/>
    <property type="molecule type" value="Genomic_DNA"/>
</dbReference>
<reference evidence="2 3" key="1">
    <citation type="submission" date="2023-05" db="EMBL/GenBank/DDBJ databases">
        <title>Genome sequence of Pinibacter sp. MAH-24.</title>
        <authorList>
            <person name="Huq M.A."/>
        </authorList>
    </citation>
    <scope>NUCLEOTIDE SEQUENCE [LARGE SCALE GENOMIC DNA]</scope>
    <source>
        <strain evidence="2 3">MAH-24</strain>
    </source>
</reference>
<evidence type="ECO:0008006" key="4">
    <source>
        <dbReference type="Google" id="ProtNLM"/>
    </source>
</evidence>
<keyword evidence="3" id="KW-1185">Reference proteome</keyword>
<name>A0ABT6RBS2_9BACT</name>
<feature type="region of interest" description="Disordered" evidence="1">
    <location>
        <begin position="256"/>
        <end position="279"/>
    </location>
</feature>
<accession>A0ABT6RBS2</accession>
<gene>
    <name evidence="2" type="ORF">QJ048_09480</name>
</gene>
<proteinExistence type="predicted"/>
<dbReference type="SUPFAM" id="SSF88874">
    <property type="entry name" value="Receptor-binding domain of short tail fibre protein gp12"/>
    <property type="match status" value="1"/>
</dbReference>
<dbReference type="Proteomes" id="UP001226434">
    <property type="component" value="Unassembled WGS sequence"/>
</dbReference>
<evidence type="ECO:0000256" key="1">
    <source>
        <dbReference type="SAM" id="MobiDB-lite"/>
    </source>
</evidence>
<protein>
    <recommendedName>
        <fullName evidence="4">Phage tail collar domain-containing protein</fullName>
    </recommendedName>
</protein>
<evidence type="ECO:0000313" key="2">
    <source>
        <dbReference type="EMBL" id="MDI3320002.1"/>
    </source>
</evidence>
<dbReference type="RefSeq" id="WP_282334102.1">
    <property type="nucleotide sequence ID" value="NZ_JASBRG010000005.1"/>
</dbReference>